<name>A0A9K3JK78_HELAN</name>
<proteinExistence type="predicted"/>
<sequence length="67" mass="7872">MWHIGLCIAALVVISITYWVYKWRNPKCTGNLPPGSMGLPLFGESMQFFAPNRRWDTPPFFKERIER</sequence>
<dbReference type="Gramene" id="mRNA:HanXRQr2_Chr03g0130791">
    <property type="protein sequence ID" value="CDS:HanXRQr2_Chr03g0130791.1"/>
    <property type="gene ID" value="HanXRQr2_Chr03g0130791"/>
</dbReference>
<reference evidence="1" key="2">
    <citation type="submission" date="2020-06" db="EMBL/GenBank/DDBJ databases">
        <title>Helianthus annuus Genome sequencing and assembly Release 2.</title>
        <authorList>
            <person name="Gouzy J."/>
            <person name="Langlade N."/>
            <person name="Munos S."/>
        </authorList>
    </citation>
    <scope>NUCLEOTIDE SEQUENCE</scope>
    <source>
        <tissue evidence="1">Leaves</tissue>
    </source>
</reference>
<protein>
    <recommendedName>
        <fullName evidence="3">Cytochrome P450</fullName>
    </recommendedName>
</protein>
<dbReference type="AlphaFoldDB" id="A0A9K3JK78"/>
<dbReference type="Proteomes" id="UP000215914">
    <property type="component" value="Unassembled WGS sequence"/>
</dbReference>
<accession>A0A9K3JK78</accession>
<evidence type="ECO:0000313" key="1">
    <source>
        <dbReference type="EMBL" id="KAF5816117.1"/>
    </source>
</evidence>
<dbReference type="EMBL" id="MNCJ02000318">
    <property type="protein sequence ID" value="KAF5816117.1"/>
    <property type="molecule type" value="Genomic_DNA"/>
</dbReference>
<gene>
    <name evidence="1" type="ORF">HanXRQr2_Chr03g0130791</name>
</gene>
<reference evidence="1" key="1">
    <citation type="journal article" date="2017" name="Nature">
        <title>The sunflower genome provides insights into oil metabolism, flowering and Asterid evolution.</title>
        <authorList>
            <person name="Badouin H."/>
            <person name="Gouzy J."/>
            <person name="Grassa C.J."/>
            <person name="Murat F."/>
            <person name="Staton S.E."/>
            <person name="Cottret L."/>
            <person name="Lelandais-Briere C."/>
            <person name="Owens G.L."/>
            <person name="Carrere S."/>
            <person name="Mayjonade B."/>
            <person name="Legrand L."/>
            <person name="Gill N."/>
            <person name="Kane N.C."/>
            <person name="Bowers J.E."/>
            <person name="Hubner S."/>
            <person name="Bellec A."/>
            <person name="Berard A."/>
            <person name="Berges H."/>
            <person name="Blanchet N."/>
            <person name="Boniface M.C."/>
            <person name="Brunel D."/>
            <person name="Catrice O."/>
            <person name="Chaidir N."/>
            <person name="Claudel C."/>
            <person name="Donnadieu C."/>
            <person name="Faraut T."/>
            <person name="Fievet G."/>
            <person name="Helmstetter N."/>
            <person name="King M."/>
            <person name="Knapp S.J."/>
            <person name="Lai Z."/>
            <person name="Le Paslier M.C."/>
            <person name="Lippi Y."/>
            <person name="Lorenzon L."/>
            <person name="Mandel J.R."/>
            <person name="Marage G."/>
            <person name="Marchand G."/>
            <person name="Marquand E."/>
            <person name="Bret-Mestries E."/>
            <person name="Morien E."/>
            <person name="Nambeesan S."/>
            <person name="Nguyen T."/>
            <person name="Pegot-Espagnet P."/>
            <person name="Pouilly N."/>
            <person name="Raftis F."/>
            <person name="Sallet E."/>
            <person name="Schiex T."/>
            <person name="Thomas J."/>
            <person name="Vandecasteele C."/>
            <person name="Vares D."/>
            <person name="Vear F."/>
            <person name="Vautrin S."/>
            <person name="Crespi M."/>
            <person name="Mangin B."/>
            <person name="Burke J.M."/>
            <person name="Salse J."/>
            <person name="Munos S."/>
            <person name="Vincourt P."/>
            <person name="Rieseberg L.H."/>
            <person name="Langlade N.B."/>
        </authorList>
    </citation>
    <scope>NUCLEOTIDE SEQUENCE</scope>
    <source>
        <tissue evidence="1">Leaves</tissue>
    </source>
</reference>
<evidence type="ECO:0008006" key="3">
    <source>
        <dbReference type="Google" id="ProtNLM"/>
    </source>
</evidence>
<organism evidence="1 2">
    <name type="scientific">Helianthus annuus</name>
    <name type="common">Common sunflower</name>
    <dbReference type="NCBI Taxonomy" id="4232"/>
    <lineage>
        <taxon>Eukaryota</taxon>
        <taxon>Viridiplantae</taxon>
        <taxon>Streptophyta</taxon>
        <taxon>Embryophyta</taxon>
        <taxon>Tracheophyta</taxon>
        <taxon>Spermatophyta</taxon>
        <taxon>Magnoliopsida</taxon>
        <taxon>eudicotyledons</taxon>
        <taxon>Gunneridae</taxon>
        <taxon>Pentapetalae</taxon>
        <taxon>asterids</taxon>
        <taxon>campanulids</taxon>
        <taxon>Asterales</taxon>
        <taxon>Asteraceae</taxon>
        <taxon>Asteroideae</taxon>
        <taxon>Heliantheae alliance</taxon>
        <taxon>Heliantheae</taxon>
        <taxon>Helianthus</taxon>
    </lineage>
</organism>
<comment type="caution">
    <text evidence="1">The sequence shown here is derived from an EMBL/GenBank/DDBJ whole genome shotgun (WGS) entry which is preliminary data.</text>
</comment>
<keyword evidence="2" id="KW-1185">Reference proteome</keyword>
<evidence type="ECO:0000313" key="2">
    <source>
        <dbReference type="Proteomes" id="UP000215914"/>
    </source>
</evidence>